<dbReference type="OMA" id="FIHEPTH"/>
<dbReference type="eggNOG" id="KOG3510">
    <property type="taxonomic scope" value="Eukaryota"/>
</dbReference>
<dbReference type="SUPFAM" id="SSF48726">
    <property type="entry name" value="Immunoglobulin"/>
    <property type="match status" value="1"/>
</dbReference>
<dbReference type="PhylomeDB" id="T1IJ01"/>
<accession>T1IJ01</accession>
<reference evidence="3" key="1">
    <citation type="submission" date="2011-05" db="EMBL/GenBank/DDBJ databases">
        <authorList>
            <person name="Richards S.R."/>
            <person name="Qu J."/>
            <person name="Jiang H."/>
            <person name="Jhangiani S.N."/>
            <person name="Agravi P."/>
            <person name="Goodspeed R."/>
            <person name="Gross S."/>
            <person name="Mandapat C."/>
            <person name="Jackson L."/>
            <person name="Mathew T."/>
            <person name="Pu L."/>
            <person name="Thornton R."/>
            <person name="Saada N."/>
            <person name="Wilczek-Boney K.B."/>
            <person name="Lee S."/>
            <person name="Kovar C."/>
            <person name="Wu Y."/>
            <person name="Scherer S.E."/>
            <person name="Worley K.C."/>
            <person name="Muzny D.M."/>
            <person name="Gibbs R."/>
        </authorList>
    </citation>
    <scope>NUCLEOTIDE SEQUENCE</scope>
    <source>
        <strain evidence="3">Brora</strain>
    </source>
</reference>
<reference evidence="2" key="2">
    <citation type="submission" date="2015-02" db="UniProtKB">
        <authorList>
            <consortium name="EnsemblMetazoa"/>
        </authorList>
    </citation>
    <scope>IDENTIFICATION</scope>
</reference>
<dbReference type="Proteomes" id="UP000014500">
    <property type="component" value="Unassembled WGS sequence"/>
</dbReference>
<evidence type="ECO:0000313" key="2">
    <source>
        <dbReference type="EnsemblMetazoa" id="SMAR000856-PA"/>
    </source>
</evidence>
<dbReference type="PROSITE" id="PS50835">
    <property type="entry name" value="IG_LIKE"/>
    <property type="match status" value="1"/>
</dbReference>
<dbReference type="Gene3D" id="2.60.40.10">
    <property type="entry name" value="Immunoglobulins"/>
    <property type="match status" value="1"/>
</dbReference>
<dbReference type="STRING" id="126957.T1IJ01"/>
<evidence type="ECO:0000259" key="1">
    <source>
        <dbReference type="PROSITE" id="PS50835"/>
    </source>
</evidence>
<organism evidence="2 3">
    <name type="scientific">Strigamia maritima</name>
    <name type="common">European centipede</name>
    <name type="synonym">Geophilus maritimus</name>
    <dbReference type="NCBI Taxonomy" id="126957"/>
    <lineage>
        <taxon>Eukaryota</taxon>
        <taxon>Metazoa</taxon>
        <taxon>Ecdysozoa</taxon>
        <taxon>Arthropoda</taxon>
        <taxon>Myriapoda</taxon>
        <taxon>Chilopoda</taxon>
        <taxon>Pleurostigmophora</taxon>
        <taxon>Geophilomorpha</taxon>
        <taxon>Linotaeniidae</taxon>
        <taxon>Strigamia</taxon>
    </lineage>
</organism>
<name>T1IJ01_STRMM</name>
<sequence length="116" mass="12899">MAVSQGELRGPIFIHEPTHHVDFSNSTGTRLQCSARGNPTPNIRWLLSDNFEALPVERVRLVLDNGTLIFPPFRAEDYRQDVHATVYRCTASNPSGTIVSRDVRLRAGNFGKHNGG</sequence>
<keyword evidence="3" id="KW-1185">Reference proteome</keyword>
<dbReference type="EMBL" id="JH430219">
    <property type="status" value="NOT_ANNOTATED_CDS"/>
    <property type="molecule type" value="Genomic_DNA"/>
</dbReference>
<dbReference type="EnsemblMetazoa" id="SMAR000856-RA">
    <property type="protein sequence ID" value="SMAR000856-PA"/>
    <property type="gene ID" value="SMAR000856"/>
</dbReference>
<dbReference type="InterPro" id="IPR013783">
    <property type="entry name" value="Ig-like_fold"/>
</dbReference>
<dbReference type="InterPro" id="IPR036179">
    <property type="entry name" value="Ig-like_dom_sf"/>
</dbReference>
<dbReference type="Pfam" id="PF13927">
    <property type="entry name" value="Ig_3"/>
    <property type="match status" value="1"/>
</dbReference>
<protein>
    <recommendedName>
        <fullName evidence="1">Ig-like domain-containing protein</fullName>
    </recommendedName>
</protein>
<dbReference type="AlphaFoldDB" id="T1IJ01"/>
<feature type="domain" description="Ig-like" evidence="1">
    <location>
        <begin position="11"/>
        <end position="106"/>
    </location>
</feature>
<evidence type="ECO:0000313" key="3">
    <source>
        <dbReference type="Proteomes" id="UP000014500"/>
    </source>
</evidence>
<dbReference type="HOGENOM" id="CLU_120158_1_0_1"/>
<proteinExistence type="predicted"/>
<dbReference type="InterPro" id="IPR007110">
    <property type="entry name" value="Ig-like_dom"/>
</dbReference>